<reference evidence="6 7" key="1">
    <citation type="journal article" date="2023" name="Commun. Biol.">
        <title>Reorganization of the ancestral sex-determining regions during the evolution of trioecy in Pleodorina starrii.</title>
        <authorList>
            <person name="Takahashi K."/>
            <person name="Suzuki S."/>
            <person name="Kawai-Toyooka H."/>
            <person name="Yamamoto K."/>
            <person name="Hamaji T."/>
            <person name="Ootsuki R."/>
            <person name="Yamaguchi H."/>
            <person name="Kawachi M."/>
            <person name="Higashiyama T."/>
            <person name="Nozaki H."/>
        </authorList>
    </citation>
    <scope>NUCLEOTIDE SEQUENCE [LARGE SCALE GENOMIC DNA]</scope>
    <source>
        <strain evidence="6 7">NIES-4479</strain>
    </source>
</reference>
<proteinExistence type="inferred from homology"/>
<dbReference type="InterPro" id="IPR013216">
    <property type="entry name" value="Methyltransf_11"/>
</dbReference>
<feature type="compositionally biased region" description="Low complexity" evidence="4">
    <location>
        <begin position="260"/>
        <end position="275"/>
    </location>
</feature>
<evidence type="ECO:0000256" key="4">
    <source>
        <dbReference type="SAM" id="MobiDB-lite"/>
    </source>
</evidence>
<dbReference type="Pfam" id="PF08241">
    <property type="entry name" value="Methyltransf_11"/>
    <property type="match status" value="1"/>
</dbReference>
<dbReference type="GO" id="GO:0008757">
    <property type="term" value="F:S-adenosylmethionine-dependent methyltransferase activity"/>
    <property type="evidence" value="ECO:0007669"/>
    <property type="project" value="InterPro"/>
</dbReference>
<dbReference type="PANTHER" id="PTHR12176:SF79">
    <property type="entry name" value="METHYLTRANSFERASE TYPE 11 DOMAIN-CONTAINING PROTEIN"/>
    <property type="match status" value="1"/>
</dbReference>
<evidence type="ECO:0000256" key="2">
    <source>
        <dbReference type="ARBA" id="ARBA00022603"/>
    </source>
</evidence>
<gene>
    <name evidence="6" type="primary">PLEST004783</name>
    <name evidence="6" type="ORF">PLESTB_000280800</name>
</gene>
<evidence type="ECO:0000256" key="3">
    <source>
        <dbReference type="ARBA" id="ARBA00022679"/>
    </source>
</evidence>
<keyword evidence="7" id="KW-1185">Reference proteome</keyword>
<feature type="domain" description="Methyltransferase type 11" evidence="5">
    <location>
        <begin position="48"/>
        <end position="147"/>
    </location>
</feature>
<accession>A0A9W6BDH6</accession>
<evidence type="ECO:0000313" key="6">
    <source>
        <dbReference type="EMBL" id="GLC49733.1"/>
    </source>
</evidence>
<protein>
    <recommendedName>
        <fullName evidence="5">Methyltransferase type 11 domain-containing protein</fullName>
    </recommendedName>
</protein>
<sequence length="321" mass="35064">MIAVPQYGECEYWDERYSREPASFDWYQGFGGLQSILQLAFPLHATILQVGVGSSRLQEDMARAGWRHIINVDYSRVVVDHMSELHKGVRALEYRVADVRNMPEFVDCSFEGVLDKGTLDAVLCGEHSAKHAAAMLSECYRVLKPGCPLMLVTYGDPASRLPYLEEIVGWNVVVYALTKQEVLEAMDAEPVVKPLIKGPYPSSNADCMDALSGLEGMHFVYLCFKSHDAAPSPPPPSLPQPELQGAQAAQHPEHDRQAEQKQPQQQQRPQSQQQQLASGVFELRADDGDTGASAPPERPAATAFTAAVAAAPPPVSAPPAS</sequence>
<dbReference type="InterPro" id="IPR051419">
    <property type="entry name" value="Lys/N-term_MeTrsfase_sf"/>
</dbReference>
<dbReference type="SUPFAM" id="SSF53335">
    <property type="entry name" value="S-adenosyl-L-methionine-dependent methyltransferases"/>
    <property type="match status" value="1"/>
</dbReference>
<feature type="compositionally biased region" description="Low complexity" evidence="4">
    <location>
        <begin position="299"/>
        <end position="310"/>
    </location>
</feature>
<comment type="caution">
    <text evidence="6">The sequence shown here is derived from an EMBL/GenBank/DDBJ whole genome shotgun (WGS) entry which is preliminary data.</text>
</comment>
<evidence type="ECO:0000313" key="7">
    <source>
        <dbReference type="Proteomes" id="UP001165080"/>
    </source>
</evidence>
<dbReference type="GO" id="GO:0032259">
    <property type="term" value="P:methylation"/>
    <property type="evidence" value="ECO:0007669"/>
    <property type="project" value="UniProtKB-KW"/>
</dbReference>
<name>A0A9W6BDH6_9CHLO</name>
<feature type="region of interest" description="Disordered" evidence="4">
    <location>
        <begin position="230"/>
        <end position="321"/>
    </location>
</feature>
<dbReference type="EMBL" id="BRXU01000002">
    <property type="protein sequence ID" value="GLC49733.1"/>
    <property type="molecule type" value="Genomic_DNA"/>
</dbReference>
<dbReference type="CDD" id="cd02440">
    <property type="entry name" value="AdoMet_MTases"/>
    <property type="match status" value="1"/>
</dbReference>
<feature type="compositionally biased region" description="Pro residues" evidence="4">
    <location>
        <begin position="311"/>
        <end position="321"/>
    </location>
</feature>
<dbReference type="InterPro" id="IPR029063">
    <property type="entry name" value="SAM-dependent_MTases_sf"/>
</dbReference>
<keyword evidence="2" id="KW-0489">Methyltransferase</keyword>
<evidence type="ECO:0000259" key="5">
    <source>
        <dbReference type="Pfam" id="PF08241"/>
    </source>
</evidence>
<dbReference type="PANTHER" id="PTHR12176">
    <property type="entry name" value="SAM-DEPENDENT METHYLTRANSFERASE SUPERFAMILY PROTEIN"/>
    <property type="match status" value="1"/>
</dbReference>
<organism evidence="6 7">
    <name type="scientific">Pleodorina starrii</name>
    <dbReference type="NCBI Taxonomy" id="330485"/>
    <lineage>
        <taxon>Eukaryota</taxon>
        <taxon>Viridiplantae</taxon>
        <taxon>Chlorophyta</taxon>
        <taxon>core chlorophytes</taxon>
        <taxon>Chlorophyceae</taxon>
        <taxon>CS clade</taxon>
        <taxon>Chlamydomonadales</taxon>
        <taxon>Volvocaceae</taxon>
        <taxon>Pleodorina</taxon>
    </lineage>
</organism>
<dbReference type="Proteomes" id="UP001165080">
    <property type="component" value="Unassembled WGS sequence"/>
</dbReference>
<evidence type="ECO:0000256" key="1">
    <source>
        <dbReference type="ARBA" id="ARBA00008361"/>
    </source>
</evidence>
<dbReference type="Gene3D" id="3.40.50.150">
    <property type="entry name" value="Vaccinia Virus protein VP39"/>
    <property type="match status" value="1"/>
</dbReference>
<keyword evidence="3" id="KW-0808">Transferase</keyword>
<comment type="similarity">
    <text evidence="1">Belongs to the methyltransferase superfamily.</text>
</comment>
<dbReference type="AlphaFoldDB" id="A0A9W6BDH6"/>